<protein>
    <submittedName>
        <fullName evidence="2">Uncharacterized protein</fullName>
    </submittedName>
</protein>
<dbReference type="AlphaFoldDB" id="A0AAD5LWB6"/>
<reference evidence="2" key="1">
    <citation type="submission" date="2021-06" db="EMBL/GenBank/DDBJ databases">
        <title>Parelaphostrongylus tenuis whole genome reference sequence.</title>
        <authorList>
            <person name="Garwood T.J."/>
            <person name="Larsen P.A."/>
            <person name="Fountain-Jones N.M."/>
            <person name="Garbe J.R."/>
            <person name="Macchietto M.G."/>
            <person name="Kania S.A."/>
            <person name="Gerhold R.W."/>
            <person name="Richards J.E."/>
            <person name="Wolf T.M."/>
        </authorList>
    </citation>
    <scope>NUCLEOTIDE SEQUENCE</scope>
    <source>
        <strain evidence="2">MNPRO001-30</strain>
        <tissue evidence="2">Meninges</tissue>
    </source>
</reference>
<dbReference type="EMBL" id="JAHQIW010000415">
    <property type="protein sequence ID" value="KAJ1347987.1"/>
    <property type="molecule type" value="Genomic_DNA"/>
</dbReference>
<evidence type="ECO:0000313" key="2">
    <source>
        <dbReference type="EMBL" id="KAJ1347987.1"/>
    </source>
</evidence>
<accession>A0AAD5LWB6</accession>
<feature type="region of interest" description="Disordered" evidence="1">
    <location>
        <begin position="41"/>
        <end position="60"/>
    </location>
</feature>
<gene>
    <name evidence="2" type="ORF">KIN20_003193</name>
</gene>
<evidence type="ECO:0000313" key="3">
    <source>
        <dbReference type="Proteomes" id="UP001196413"/>
    </source>
</evidence>
<organism evidence="2 3">
    <name type="scientific">Parelaphostrongylus tenuis</name>
    <name type="common">Meningeal worm</name>
    <dbReference type="NCBI Taxonomy" id="148309"/>
    <lineage>
        <taxon>Eukaryota</taxon>
        <taxon>Metazoa</taxon>
        <taxon>Ecdysozoa</taxon>
        <taxon>Nematoda</taxon>
        <taxon>Chromadorea</taxon>
        <taxon>Rhabditida</taxon>
        <taxon>Rhabditina</taxon>
        <taxon>Rhabditomorpha</taxon>
        <taxon>Strongyloidea</taxon>
        <taxon>Metastrongylidae</taxon>
        <taxon>Parelaphostrongylus</taxon>
    </lineage>
</organism>
<dbReference type="Proteomes" id="UP001196413">
    <property type="component" value="Unassembled WGS sequence"/>
</dbReference>
<name>A0AAD5LWB6_PARTN</name>
<evidence type="ECO:0000256" key="1">
    <source>
        <dbReference type="SAM" id="MobiDB-lite"/>
    </source>
</evidence>
<proteinExistence type="predicted"/>
<sequence>MLVDNIDEECDRLVEYLYLSAMKAESPKNILTDATTDIAKTATRRPSTHITAEETKTWER</sequence>
<feature type="compositionally biased region" description="Basic and acidic residues" evidence="1">
    <location>
        <begin position="51"/>
        <end position="60"/>
    </location>
</feature>
<comment type="caution">
    <text evidence="2">The sequence shown here is derived from an EMBL/GenBank/DDBJ whole genome shotgun (WGS) entry which is preliminary data.</text>
</comment>
<keyword evidence="3" id="KW-1185">Reference proteome</keyword>